<organism evidence="1 2">
    <name type="scientific">Klebsiella pneumoniae subsp. ozaenae</name>
    <dbReference type="NCBI Taxonomy" id="574"/>
    <lineage>
        <taxon>Bacteria</taxon>
        <taxon>Pseudomonadati</taxon>
        <taxon>Pseudomonadota</taxon>
        <taxon>Gammaproteobacteria</taxon>
        <taxon>Enterobacterales</taxon>
        <taxon>Enterobacteriaceae</taxon>
        <taxon>Klebsiella/Raoultella group</taxon>
        <taxon>Klebsiella</taxon>
        <taxon>Klebsiella pneumoniae complex</taxon>
    </lineage>
</organism>
<sequence length="75" mass="8374">MPQQRSTYLRTIPLDLEVKQEAVINGIEMGVLDNGIPYLTQSGLANVCGVQRLRIKEITDEWHSQSNMESSGKEG</sequence>
<dbReference type="Proteomes" id="UP000254487">
    <property type="component" value="Unassembled WGS sequence"/>
</dbReference>
<accession>A0A377ZQB0</accession>
<dbReference type="AlphaFoldDB" id="A0A377ZQB0"/>
<evidence type="ECO:0000313" key="2">
    <source>
        <dbReference type="Proteomes" id="UP000254487"/>
    </source>
</evidence>
<evidence type="ECO:0000313" key="1">
    <source>
        <dbReference type="EMBL" id="STU80116.1"/>
    </source>
</evidence>
<dbReference type="EMBL" id="UGLW01000003">
    <property type="protein sequence ID" value="STU80116.1"/>
    <property type="molecule type" value="Genomic_DNA"/>
</dbReference>
<proteinExistence type="predicted"/>
<protein>
    <submittedName>
        <fullName evidence="1">Uncharacterized protein</fullName>
    </submittedName>
</protein>
<name>A0A377ZQB0_KLEPO</name>
<gene>
    <name evidence="1" type="ORF">NCTC10313_03855</name>
</gene>
<reference evidence="1 2" key="1">
    <citation type="submission" date="2018-06" db="EMBL/GenBank/DDBJ databases">
        <authorList>
            <consortium name="Pathogen Informatics"/>
            <person name="Doyle S."/>
        </authorList>
    </citation>
    <scope>NUCLEOTIDE SEQUENCE [LARGE SCALE GENOMIC DNA]</scope>
    <source>
        <strain evidence="1 2">NCTC10313</strain>
    </source>
</reference>